<evidence type="ECO:0000256" key="2">
    <source>
        <dbReference type="ARBA" id="ARBA00038358"/>
    </source>
</evidence>
<evidence type="ECO:0000313" key="5">
    <source>
        <dbReference type="EMBL" id="GGF96142.1"/>
    </source>
</evidence>
<evidence type="ECO:0000256" key="1">
    <source>
        <dbReference type="ARBA" id="ARBA00022801"/>
    </source>
</evidence>
<feature type="active site" description="Proton donor" evidence="3">
    <location>
        <position position="153"/>
    </location>
</feature>
<name>A0A917FQK4_9BACL</name>
<sequence length="375" mass="41936">MVSNTVEIIRRAVKAADYTIGYTGLQNPHVSEGYSYRKGLHGKIMWTAGFWPGLLWLLYAHGGKREYAKQAVVFERSLSEWLERTGPNSGHDLGFQFYLSAKANYQFTGDLAARELALKAAGHLAQRYNERGGFIRAWGAIDTDEDAGKIIIDCMMNLPLLFWAAQEGGESRLHEIALRHAHTSLSYLMREDGTFYHTYDFNPVSGQTVGPGTHQGHSTDSTWSRGQAWAIYGFALAYKHTHEPLFLEASRKAAQKYLQLLQGDERIPPWDFDRPQGDQTVRDSSAAAIAAAGLLELAQQESSMSNAKVWATHARRMLEALEAECACSLEDGQEGLLIEGCYHYPAGKGKIECTSWGDYFYLEALFKENEGISIY</sequence>
<dbReference type="InterPro" id="IPR008928">
    <property type="entry name" value="6-hairpin_glycosidase_sf"/>
</dbReference>
<feature type="binding site" evidence="4">
    <location>
        <position position="229"/>
    </location>
    <ligand>
        <name>substrate</name>
    </ligand>
</feature>
<gene>
    <name evidence="5" type="ORF">GCM10010916_11730</name>
</gene>
<dbReference type="RefSeq" id="WP_188529876.1">
    <property type="nucleotide sequence ID" value="NZ_BMGR01000003.1"/>
</dbReference>
<evidence type="ECO:0000313" key="6">
    <source>
        <dbReference type="Proteomes" id="UP000644756"/>
    </source>
</evidence>
<dbReference type="GO" id="GO:0052757">
    <property type="term" value="F:chondroitin hydrolase activity"/>
    <property type="evidence" value="ECO:0007669"/>
    <property type="project" value="TreeGrafter"/>
</dbReference>
<reference evidence="5" key="2">
    <citation type="submission" date="2020-09" db="EMBL/GenBank/DDBJ databases">
        <authorList>
            <person name="Sun Q."/>
            <person name="Zhou Y."/>
        </authorList>
    </citation>
    <scope>NUCLEOTIDE SEQUENCE</scope>
    <source>
        <strain evidence="5">CGMCC 1.12987</strain>
    </source>
</reference>
<feature type="binding site" evidence="4">
    <location>
        <position position="225"/>
    </location>
    <ligand>
        <name>substrate</name>
    </ligand>
</feature>
<dbReference type="Gene3D" id="1.50.10.10">
    <property type="match status" value="1"/>
</dbReference>
<proteinExistence type="inferred from homology"/>
<evidence type="ECO:0000256" key="4">
    <source>
        <dbReference type="PIRSR" id="PIRSR610905-2"/>
    </source>
</evidence>
<dbReference type="PANTHER" id="PTHR36845">
    <property type="entry name" value="HYDROLASE, PUTATIVE (AFU_ORTHOLOGUE AFUA_7G05090)-RELATED"/>
    <property type="match status" value="1"/>
</dbReference>
<comment type="similarity">
    <text evidence="2">Belongs to the glycosyl hydrolase 88 family.</text>
</comment>
<feature type="binding site" evidence="4">
    <location>
        <position position="153"/>
    </location>
    <ligand>
        <name>substrate</name>
    </ligand>
</feature>
<dbReference type="Proteomes" id="UP000644756">
    <property type="component" value="Unassembled WGS sequence"/>
</dbReference>
<feature type="binding site" evidence="4">
    <location>
        <position position="92"/>
    </location>
    <ligand>
        <name>substrate</name>
    </ligand>
</feature>
<feature type="binding site" evidence="4">
    <location>
        <position position="213"/>
    </location>
    <ligand>
        <name>substrate</name>
    </ligand>
</feature>
<keyword evidence="1 5" id="KW-0378">Hydrolase</keyword>
<protein>
    <submittedName>
        <fullName evidence="5">Glycosyl hydrolase</fullName>
    </submittedName>
</protein>
<keyword evidence="6" id="KW-1185">Reference proteome</keyword>
<dbReference type="AlphaFoldDB" id="A0A917FQK4"/>
<dbReference type="Pfam" id="PF07470">
    <property type="entry name" value="Glyco_hydro_88"/>
    <property type="match status" value="1"/>
</dbReference>
<feature type="active site" description="Nucleophile" evidence="3">
    <location>
        <position position="92"/>
    </location>
</feature>
<dbReference type="InterPro" id="IPR052369">
    <property type="entry name" value="UG_Glycosaminoglycan_Hydrolase"/>
</dbReference>
<dbReference type="GO" id="GO:0000272">
    <property type="term" value="P:polysaccharide catabolic process"/>
    <property type="evidence" value="ECO:0007669"/>
    <property type="project" value="TreeGrafter"/>
</dbReference>
<organism evidence="5 6">
    <name type="scientific">Paenibacillus abyssi</name>
    <dbReference type="NCBI Taxonomy" id="1340531"/>
    <lineage>
        <taxon>Bacteria</taxon>
        <taxon>Bacillati</taxon>
        <taxon>Bacillota</taxon>
        <taxon>Bacilli</taxon>
        <taxon>Bacillales</taxon>
        <taxon>Paenibacillaceae</taxon>
        <taxon>Paenibacillus</taxon>
    </lineage>
</organism>
<dbReference type="EMBL" id="BMGR01000003">
    <property type="protein sequence ID" value="GGF96142.1"/>
    <property type="molecule type" value="Genomic_DNA"/>
</dbReference>
<reference evidence="5" key="1">
    <citation type="journal article" date="2014" name="Int. J. Syst. Evol. Microbiol.">
        <title>Complete genome sequence of Corynebacterium casei LMG S-19264T (=DSM 44701T), isolated from a smear-ripened cheese.</title>
        <authorList>
            <consortium name="US DOE Joint Genome Institute (JGI-PGF)"/>
            <person name="Walter F."/>
            <person name="Albersmeier A."/>
            <person name="Kalinowski J."/>
            <person name="Ruckert C."/>
        </authorList>
    </citation>
    <scope>NUCLEOTIDE SEQUENCE</scope>
    <source>
        <strain evidence="5">CGMCC 1.12987</strain>
    </source>
</reference>
<accession>A0A917FQK4</accession>
<dbReference type="PANTHER" id="PTHR36845:SF1">
    <property type="entry name" value="HYDROLASE, PUTATIVE (AFU_ORTHOLOGUE AFUA_7G05090)-RELATED"/>
    <property type="match status" value="1"/>
</dbReference>
<dbReference type="SUPFAM" id="SSF48208">
    <property type="entry name" value="Six-hairpin glycosidases"/>
    <property type="match status" value="1"/>
</dbReference>
<comment type="caution">
    <text evidence="5">The sequence shown here is derived from an EMBL/GenBank/DDBJ whole genome shotgun (WGS) entry which is preliminary data.</text>
</comment>
<evidence type="ECO:0000256" key="3">
    <source>
        <dbReference type="PIRSR" id="PIRSR610905-1"/>
    </source>
</evidence>
<dbReference type="InterPro" id="IPR010905">
    <property type="entry name" value="Glyco_hydro_88"/>
</dbReference>
<dbReference type="InterPro" id="IPR012341">
    <property type="entry name" value="6hp_glycosidase-like_sf"/>
</dbReference>